<organism evidence="2 3">
    <name type="scientific">Luteibacter sahnii</name>
    <dbReference type="NCBI Taxonomy" id="3021977"/>
    <lineage>
        <taxon>Bacteria</taxon>
        <taxon>Pseudomonadati</taxon>
        <taxon>Pseudomonadota</taxon>
        <taxon>Gammaproteobacteria</taxon>
        <taxon>Lysobacterales</taxon>
        <taxon>Rhodanobacteraceae</taxon>
        <taxon>Luteibacter</taxon>
    </lineage>
</organism>
<keyword evidence="3" id="KW-1185">Reference proteome</keyword>
<reference evidence="2 3" key="1">
    <citation type="journal article" date="2024" name="Curr. Microbiol.">
        <title>Luteibacter sahnii sp. nov., A Novel Yellow-Colored Xanthomonadin Pigment Producing Probiotic Bacterium from Healthy Rice Seed Microbiome.</title>
        <authorList>
            <person name="Jaiswal G."/>
            <person name="Rana R."/>
            <person name="Nayak P.K."/>
            <person name="Chouhan R."/>
            <person name="Gandhi S.G."/>
            <person name="Patel H.K."/>
            <person name="Patil P.B."/>
        </authorList>
    </citation>
    <scope>NUCLEOTIDE SEQUENCE [LARGE SCALE GENOMIC DNA]</scope>
    <source>
        <strain evidence="2 3">PPL201</strain>
    </source>
</reference>
<gene>
    <name evidence="2" type="ORF">P3W24_18425</name>
</gene>
<name>A0ABT6BFP3_9GAMM</name>
<dbReference type="EMBL" id="JARJJS010000011">
    <property type="protein sequence ID" value="MDF4026955.1"/>
    <property type="molecule type" value="Genomic_DNA"/>
</dbReference>
<dbReference type="Proteomes" id="UP001528850">
    <property type="component" value="Unassembled WGS sequence"/>
</dbReference>
<evidence type="ECO:0000313" key="2">
    <source>
        <dbReference type="EMBL" id="MDF4026955.1"/>
    </source>
</evidence>
<proteinExistence type="predicted"/>
<evidence type="ECO:0000256" key="1">
    <source>
        <dbReference type="SAM" id="MobiDB-lite"/>
    </source>
</evidence>
<feature type="region of interest" description="Disordered" evidence="1">
    <location>
        <begin position="197"/>
        <end position="224"/>
    </location>
</feature>
<feature type="region of interest" description="Disordered" evidence="1">
    <location>
        <begin position="130"/>
        <end position="166"/>
    </location>
</feature>
<sequence>MLGDLLNRFDLELIRITLATQGDLLDCLKLWLEVVYKSLGGPKRHQGDAREACQPLFHFINPSTKTRLKRRYQANHSTVGLTNVRARLFERTTQEDSQCFRASCHVAAASGSSRHTRDRGCLARAIFDSKQNGGSQPVRASGGHYHAHDADKKSNPNPPPQGKPCCAQPWHQECIERFAKRGLCTSASVTGIDAHKLYSTRGSPKEADKTDEHAGQQNDIKHLG</sequence>
<accession>A0ABT6BFP3</accession>
<feature type="compositionally biased region" description="Basic and acidic residues" evidence="1">
    <location>
        <begin position="203"/>
        <end position="224"/>
    </location>
</feature>
<evidence type="ECO:0000313" key="3">
    <source>
        <dbReference type="Proteomes" id="UP001528850"/>
    </source>
</evidence>
<protein>
    <submittedName>
        <fullName evidence="2">Uncharacterized protein</fullName>
    </submittedName>
</protein>
<comment type="caution">
    <text evidence="2">The sequence shown here is derived from an EMBL/GenBank/DDBJ whole genome shotgun (WGS) entry which is preliminary data.</text>
</comment>